<dbReference type="Gene3D" id="3.30.930.10">
    <property type="entry name" value="Bira Bifunctional Protein, Domain 2"/>
    <property type="match status" value="1"/>
</dbReference>
<dbReference type="EMBL" id="PYSW02000030">
    <property type="protein sequence ID" value="KAG2379001.1"/>
    <property type="molecule type" value="Genomic_DNA"/>
</dbReference>
<dbReference type="InterPro" id="IPR045864">
    <property type="entry name" value="aa-tRNA-synth_II/BPL/LPL"/>
</dbReference>
<evidence type="ECO:0008006" key="3">
    <source>
        <dbReference type="Google" id="ProtNLM"/>
    </source>
</evidence>
<dbReference type="GO" id="GO:0005739">
    <property type="term" value="C:mitochondrion"/>
    <property type="evidence" value="ECO:0007669"/>
    <property type="project" value="TreeGrafter"/>
</dbReference>
<dbReference type="PANTHER" id="PTHR10745">
    <property type="entry name" value="GLYCYL-TRNA SYNTHETASE/DNA POLYMERASE SUBUNIT GAMMA-2"/>
    <property type="match status" value="1"/>
</dbReference>
<proteinExistence type="predicted"/>
<dbReference type="GO" id="GO:0006264">
    <property type="term" value="P:mitochondrial DNA replication"/>
    <property type="evidence" value="ECO:0007669"/>
    <property type="project" value="TreeGrafter"/>
</dbReference>
<protein>
    <recommendedName>
        <fullName evidence="3">Glycine--tRNA ligase</fullName>
    </recommendedName>
</protein>
<dbReference type="PANTHER" id="PTHR10745:SF8">
    <property type="entry name" value="DNA POLYMERASE SUBUNIT GAMMA-2, MITOCHONDRIAL"/>
    <property type="match status" value="1"/>
</dbReference>
<reference evidence="1 2" key="1">
    <citation type="journal article" date="2018" name="BMC Genomics">
        <title>The genome of Naegleria lovaniensis, the basis for a comparative approach to unravel pathogenicity factors of the human pathogenic amoeba N. fowleri.</title>
        <authorList>
            <person name="Liechti N."/>
            <person name="Schurch N."/>
            <person name="Bruggmann R."/>
            <person name="Wittwer M."/>
        </authorList>
    </citation>
    <scope>NUCLEOTIDE SEQUENCE [LARGE SCALE GENOMIC DNA]</scope>
    <source>
        <strain evidence="1 2">ATCC 30569</strain>
    </source>
</reference>
<comment type="caution">
    <text evidence="1">The sequence shown here is derived from an EMBL/GenBank/DDBJ whole genome shotgun (WGS) entry which is preliminary data.</text>
</comment>
<dbReference type="RefSeq" id="XP_044546263.1">
    <property type="nucleotide sequence ID" value="XM_044697626.1"/>
</dbReference>
<dbReference type="InterPro" id="IPR027031">
    <property type="entry name" value="Gly-tRNA_synthase/POLG2"/>
</dbReference>
<gene>
    <name evidence="1" type="ORF">C9374_007639</name>
</gene>
<dbReference type="AlphaFoldDB" id="A0AA88KI90"/>
<dbReference type="GeneID" id="68100093"/>
<sequence length="195" mass="22058">MLKTTKQVFLSKASLHHHAKNSLLVMVPSKKGGMIESRNFSQQIQQLKKQKETANSEAPEETISASNEYHPSLNDFVAFCKRRGFAYQGSSLYGGLSGSFDYGPIGSQLKKNLKDLWWKDFVELRRDCVGIDTPIILHPKVWEKSGHIGNFTDPLVTCLTCHSRFEVENLLKRQQNPSSKDVVNKMETAKEKMNG</sequence>
<name>A0AA88KI90_NAELO</name>
<dbReference type="Proteomes" id="UP000816034">
    <property type="component" value="Unassembled WGS sequence"/>
</dbReference>
<evidence type="ECO:0000313" key="2">
    <source>
        <dbReference type="Proteomes" id="UP000816034"/>
    </source>
</evidence>
<organism evidence="1 2">
    <name type="scientific">Naegleria lovaniensis</name>
    <name type="common">Amoeba</name>
    <dbReference type="NCBI Taxonomy" id="51637"/>
    <lineage>
        <taxon>Eukaryota</taxon>
        <taxon>Discoba</taxon>
        <taxon>Heterolobosea</taxon>
        <taxon>Tetramitia</taxon>
        <taxon>Eutetramitia</taxon>
        <taxon>Vahlkampfiidae</taxon>
        <taxon>Naegleria</taxon>
    </lineage>
</organism>
<keyword evidence="2" id="KW-1185">Reference proteome</keyword>
<dbReference type="SUPFAM" id="SSF55681">
    <property type="entry name" value="Class II aaRS and biotin synthetases"/>
    <property type="match status" value="1"/>
</dbReference>
<evidence type="ECO:0000313" key="1">
    <source>
        <dbReference type="EMBL" id="KAG2379001.1"/>
    </source>
</evidence>
<accession>A0AA88KI90</accession>